<evidence type="ECO:0000256" key="1">
    <source>
        <dbReference type="SAM" id="MobiDB-lite"/>
    </source>
</evidence>
<feature type="region of interest" description="Disordered" evidence="1">
    <location>
        <begin position="40"/>
        <end position="67"/>
    </location>
</feature>
<name>A0A834FQT2_ORYME</name>
<dbReference type="AlphaFoldDB" id="A0A834FQT2"/>
<dbReference type="Proteomes" id="UP000646548">
    <property type="component" value="Unassembled WGS sequence"/>
</dbReference>
<evidence type="ECO:0000313" key="3">
    <source>
        <dbReference type="Proteomes" id="UP000646548"/>
    </source>
</evidence>
<reference evidence="2" key="1">
    <citation type="journal article" name="BMC Genomics">
        <title>Long-read sequencing and de novo genome assembly of marine medaka (Oryzias melastigma).</title>
        <authorList>
            <person name="Liang P."/>
            <person name="Saqib H.S.A."/>
            <person name="Ni X."/>
            <person name="Shen Y."/>
        </authorList>
    </citation>
    <scope>NUCLEOTIDE SEQUENCE</scope>
    <source>
        <strain evidence="2">Bigg-433</strain>
    </source>
</reference>
<feature type="compositionally biased region" description="Basic and acidic residues" evidence="1">
    <location>
        <begin position="47"/>
        <end position="61"/>
    </location>
</feature>
<evidence type="ECO:0000313" key="2">
    <source>
        <dbReference type="EMBL" id="KAF6738754.1"/>
    </source>
</evidence>
<comment type="caution">
    <text evidence="2">The sequence shown here is derived from an EMBL/GenBank/DDBJ whole genome shotgun (WGS) entry which is preliminary data.</text>
</comment>
<dbReference type="EMBL" id="WKFB01000019">
    <property type="protein sequence ID" value="KAF6738754.1"/>
    <property type="molecule type" value="Genomic_DNA"/>
</dbReference>
<gene>
    <name evidence="2" type="ORF">FQA47_017610</name>
</gene>
<sequence>MAASLLSSPSLPPAHISSLLCTRNEHSHLSFSFSYPRSLRSDSAGDGEDHHVETEKQRRQEQNCSNGKPHMEWVWTAAVVSLRPTGLETTIITLLRT</sequence>
<accession>A0A834FQT2</accession>
<proteinExistence type="predicted"/>
<protein>
    <submittedName>
        <fullName evidence="2">Uncharacterized protein</fullName>
    </submittedName>
</protein>
<organism evidence="2 3">
    <name type="scientific">Oryzias melastigma</name>
    <name type="common">Marine medaka</name>
    <dbReference type="NCBI Taxonomy" id="30732"/>
    <lineage>
        <taxon>Eukaryota</taxon>
        <taxon>Metazoa</taxon>
        <taxon>Chordata</taxon>
        <taxon>Craniata</taxon>
        <taxon>Vertebrata</taxon>
        <taxon>Euteleostomi</taxon>
        <taxon>Actinopterygii</taxon>
        <taxon>Neopterygii</taxon>
        <taxon>Teleostei</taxon>
        <taxon>Neoteleostei</taxon>
        <taxon>Acanthomorphata</taxon>
        <taxon>Ovalentaria</taxon>
        <taxon>Atherinomorphae</taxon>
        <taxon>Beloniformes</taxon>
        <taxon>Adrianichthyidae</taxon>
        <taxon>Oryziinae</taxon>
        <taxon>Oryzias</taxon>
    </lineage>
</organism>